<gene>
    <name evidence="5" type="ORF">C3747_172g33</name>
</gene>
<dbReference type="PANTHER" id="PTHR13093">
    <property type="entry name" value="ZINC FINGER HIT DOMAIN CONTAINING PROTEIN 1"/>
    <property type="match status" value="1"/>
</dbReference>
<dbReference type="VEuPathDB" id="TriTrypDB:TCDM_00694"/>
<dbReference type="VEuPathDB" id="TriTrypDB:TcG_01883"/>
<dbReference type="VEuPathDB" id="TriTrypDB:Tc_MARK_482"/>
<evidence type="ECO:0008006" key="7">
    <source>
        <dbReference type="Google" id="ProtNLM"/>
    </source>
</evidence>
<dbReference type="EMBL" id="PRFC01000172">
    <property type="protein sequence ID" value="PWV03665.1"/>
    <property type="molecule type" value="Genomic_DNA"/>
</dbReference>
<evidence type="ECO:0000256" key="3">
    <source>
        <dbReference type="ARBA" id="ARBA00022833"/>
    </source>
</evidence>
<dbReference type="VEuPathDB" id="TriTrypDB:TcCLB.510101.160"/>
<dbReference type="VEuPathDB" id="TriTrypDB:C3747_172g33"/>
<evidence type="ECO:0000313" key="5">
    <source>
        <dbReference type="EMBL" id="PWV03665.1"/>
    </source>
</evidence>
<dbReference type="InterPro" id="IPR039723">
    <property type="entry name" value="Vps71/ZNHIT1"/>
</dbReference>
<name>A0A2V2W5N6_TRYCR</name>
<dbReference type="CDD" id="cd21437">
    <property type="entry name" value="zf-HIT_ZNHIT1_like"/>
    <property type="match status" value="1"/>
</dbReference>
<reference evidence="5 6" key="1">
    <citation type="journal article" date="2018" name="Microb. Genom.">
        <title>Expanding an expanded genome: long-read sequencing of Trypanosoma cruzi.</title>
        <authorList>
            <person name="Berna L."/>
            <person name="Rodriguez M."/>
            <person name="Chiribao M.L."/>
            <person name="Parodi-Talice A."/>
            <person name="Pita S."/>
            <person name="Rijo G."/>
            <person name="Alvarez-Valin F."/>
            <person name="Robello C."/>
        </authorList>
    </citation>
    <scope>NUCLEOTIDE SEQUENCE [LARGE SCALE GENOMIC DNA]</scope>
    <source>
        <strain evidence="5 6">TCC</strain>
    </source>
</reference>
<comment type="caution">
    <text evidence="5">The sequence shown here is derived from an EMBL/GenBank/DDBJ whole genome shotgun (WGS) entry which is preliminary data.</text>
</comment>
<evidence type="ECO:0000313" key="6">
    <source>
        <dbReference type="Proteomes" id="UP000246078"/>
    </source>
</evidence>
<dbReference type="Proteomes" id="UP000246078">
    <property type="component" value="Unassembled WGS sequence"/>
</dbReference>
<feature type="region of interest" description="Disordered" evidence="4">
    <location>
        <begin position="114"/>
        <end position="163"/>
    </location>
</feature>
<evidence type="ECO:0000256" key="4">
    <source>
        <dbReference type="SAM" id="MobiDB-lite"/>
    </source>
</evidence>
<dbReference type="GO" id="GO:0008270">
    <property type="term" value="F:zinc ion binding"/>
    <property type="evidence" value="ECO:0007669"/>
    <property type="project" value="UniProtKB-KW"/>
</dbReference>
<evidence type="ECO:0000256" key="2">
    <source>
        <dbReference type="ARBA" id="ARBA00022771"/>
    </source>
</evidence>
<dbReference type="VEuPathDB" id="TriTrypDB:C4B63_12g218"/>
<dbReference type="VEuPathDB" id="TriTrypDB:ECC02_002947"/>
<dbReference type="VEuPathDB" id="TriTrypDB:TcBrA4_0090440"/>
<dbReference type="AlphaFoldDB" id="A0A2V2W5N6"/>
<evidence type="ECO:0000256" key="1">
    <source>
        <dbReference type="ARBA" id="ARBA00022723"/>
    </source>
</evidence>
<keyword evidence="1" id="KW-0479">Metal-binding</keyword>
<dbReference type="VEuPathDB" id="TriTrypDB:BCY84_13041"/>
<keyword evidence="2" id="KW-0863">Zinc-finger</keyword>
<keyword evidence="3" id="KW-0862">Zinc</keyword>
<proteinExistence type="predicted"/>
<dbReference type="GO" id="GO:0006338">
    <property type="term" value="P:chromatin remodeling"/>
    <property type="evidence" value="ECO:0007669"/>
    <property type="project" value="InterPro"/>
</dbReference>
<organism evidence="5 6">
    <name type="scientific">Trypanosoma cruzi</name>
    <dbReference type="NCBI Taxonomy" id="5693"/>
    <lineage>
        <taxon>Eukaryota</taxon>
        <taxon>Discoba</taxon>
        <taxon>Euglenozoa</taxon>
        <taxon>Kinetoplastea</taxon>
        <taxon>Metakinetoplastina</taxon>
        <taxon>Trypanosomatida</taxon>
        <taxon>Trypanosomatidae</taxon>
        <taxon>Trypanosoma</taxon>
        <taxon>Schizotrypanum</taxon>
    </lineage>
</organism>
<dbReference type="VEuPathDB" id="TriTrypDB:TCSYLVIO_001636"/>
<dbReference type="VEuPathDB" id="TriTrypDB:TcCLB.506297.170"/>
<dbReference type="VEuPathDB" id="TriTrypDB:TcCL_ESM01749"/>
<protein>
    <recommendedName>
        <fullName evidence="7">HIT-type domain-containing protein</fullName>
    </recommendedName>
</protein>
<sequence>MNSCGALLQGGVWVLGVLCLYGMVFGNAQDIFAQSLQEERLAKLCDDNAFVNVAEVFKRQRRDGALVNAVDIEMNFLEPSADFSSAPPRVHLSRCLMEQHRAYTRALEEDWRDHRKEDGASAAGPSSSSYSSSEDGDTDMTTNRVKRPRDFESRSRGRKKQARVELHVGGVHANKISVNMVQTVSDVGRERRNLGGWLQSRRSVPLELTMPGPSYMAMAAPPPLHVGGYHLCSVCLLPASYKCVRCRGALFCSIKCHVTHDATRCMKFIV</sequence>
<dbReference type="VEuPathDB" id="TriTrypDB:TcYC6_0043310"/>
<feature type="compositionally biased region" description="Low complexity" evidence="4">
    <location>
        <begin position="120"/>
        <end position="133"/>
    </location>
</feature>
<accession>A0A2V2W5N6</accession>